<evidence type="ECO:0000256" key="1">
    <source>
        <dbReference type="SAM" id="SignalP"/>
    </source>
</evidence>
<accession>A0ABW4P4L1</accession>
<comment type="caution">
    <text evidence="2">The sequence shown here is derived from an EMBL/GenBank/DDBJ whole genome shotgun (WGS) entry which is preliminary data.</text>
</comment>
<proteinExistence type="predicted"/>
<organism evidence="2 3">
    <name type="scientific">Rhodococcus gannanensis</name>
    <dbReference type="NCBI Taxonomy" id="1960308"/>
    <lineage>
        <taxon>Bacteria</taxon>
        <taxon>Bacillati</taxon>
        <taxon>Actinomycetota</taxon>
        <taxon>Actinomycetes</taxon>
        <taxon>Mycobacteriales</taxon>
        <taxon>Nocardiaceae</taxon>
        <taxon>Rhodococcus</taxon>
    </lineage>
</organism>
<gene>
    <name evidence="2" type="ORF">ACFSJG_14410</name>
</gene>
<feature type="signal peptide" evidence="1">
    <location>
        <begin position="1"/>
        <end position="38"/>
    </location>
</feature>
<dbReference type="Proteomes" id="UP001597286">
    <property type="component" value="Unassembled WGS sequence"/>
</dbReference>
<evidence type="ECO:0000313" key="2">
    <source>
        <dbReference type="EMBL" id="MFD1813411.1"/>
    </source>
</evidence>
<dbReference type="RefSeq" id="WP_378485872.1">
    <property type="nucleotide sequence ID" value="NZ_JBHUFB010000010.1"/>
</dbReference>
<feature type="chain" id="PRO_5047344573" evidence="1">
    <location>
        <begin position="39"/>
        <end position="215"/>
    </location>
</feature>
<dbReference type="EMBL" id="JBHUFB010000010">
    <property type="protein sequence ID" value="MFD1813411.1"/>
    <property type="molecule type" value="Genomic_DNA"/>
</dbReference>
<name>A0ABW4P4L1_9NOCA</name>
<protein>
    <submittedName>
        <fullName evidence="2">Uncharacterized protein</fullName>
    </submittedName>
</protein>
<sequence length="215" mass="22372">MFGDMPRVRRKARTFAALAAGVLAAAMSIMSITGTATAADTGSVGGDRTEVTTHGNLTITDAVVGPAVGFNGDTVTFRTTVSATEGTGEVTSFFDQGLQPSTADHLTFRSGTVTYTDPTGQRVTIPAVHGGQDPNYTLSPLATLLGPWQLNAATGATVVYESTFVFSNGRCFSCMFGPGDLDDVRHWVGVKATGLDMVHVSGPRVTCLLGCIGFQ</sequence>
<evidence type="ECO:0000313" key="3">
    <source>
        <dbReference type="Proteomes" id="UP001597286"/>
    </source>
</evidence>
<keyword evidence="1" id="KW-0732">Signal</keyword>
<reference evidence="3" key="1">
    <citation type="journal article" date="2019" name="Int. J. Syst. Evol. Microbiol.">
        <title>The Global Catalogue of Microorganisms (GCM) 10K type strain sequencing project: providing services to taxonomists for standard genome sequencing and annotation.</title>
        <authorList>
            <consortium name="The Broad Institute Genomics Platform"/>
            <consortium name="The Broad Institute Genome Sequencing Center for Infectious Disease"/>
            <person name="Wu L."/>
            <person name="Ma J."/>
        </authorList>
    </citation>
    <scope>NUCLEOTIDE SEQUENCE [LARGE SCALE GENOMIC DNA]</scope>
    <source>
        <strain evidence="3">DT72</strain>
    </source>
</reference>
<keyword evidence="3" id="KW-1185">Reference proteome</keyword>